<evidence type="ECO:0000313" key="2">
    <source>
        <dbReference type="EMBL" id="RRT63847.1"/>
    </source>
</evidence>
<gene>
    <name evidence="2" type="ORF">B296_00027245</name>
</gene>
<organism evidence="2 3">
    <name type="scientific">Ensete ventricosum</name>
    <name type="common">Abyssinian banana</name>
    <name type="synonym">Musa ensete</name>
    <dbReference type="NCBI Taxonomy" id="4639"/>
    <lineage>
        <taxon>Eukaryota</taxon>
        <taxon>Viridiplantae</taxon>
        <taxon>Streptophyta</taxon>
        <taxon>Embryophyta</taxon>
        <taxon>Tracheophyta</taxon>
        <taxon>Spermatophyta</taxon>
        <taxon>Magnoliopsida</taxon>
        <taxon>Liliopsida</taxon>
        <taxon>Zingiberales</taxon>
        <taxon>Musaceae</taxon>
        <taxon>Ensete</taxon>
    </lineage>
</organism>
<comment type="caution">
    <text evidence="2">The sequence shown here is derived from an EMBL/GenBank/DDBJ whole genome shotgun (WGS) entry which is preliminary data.</text>
</comment>
<sequence length="937" mass="102690">HVGTSTGVSSLDPTEEKILFGTNDDDNWGASFGGSFNSFMSGYPHGHPSQSEYLGAFPSIQSGSWSALMQEAVQASSSEQVVHEEWSGLNIQKTEQPMLMRSNTFDDTVRQLAAWNDSSLLNASFSTSRLPSQTYDADRDSNLNAVPNFQHTFKSSHGNNNGVPAKVPFVSFQLSTEDKIQFLQNQEQEQYLESGLQLQTPVTNRIWTEHTHDQKENNSADVQFKSQNIVEGWNQQENIYFSTTNRQHSYGPNGSSTSSLVTPDGHGTSLIHAAADVTASRPHFSQPSTLHGFGLHFSTPSQSVPLPNFELSPQTPINYRQPLGKEAGDKDQLLSTPMMGSLPHESYQVENWINTSNVSRQEHKGTSGLDQKKMLPVIPSDFPYVGDQLQGNQEQCPPGIKYLLEQQQETLVSNSGGHEALDETISNYLGNQANASILVRNSMLLRDPPVAHNGDAADQSVQTSLPILAGRVPPSLAVPTSDTHESAYPQEMTHTKGTGTVPSLVKSSGRHSPVVETRSGSQSNISGMSQQAGFSKMLHHVWANLSAQQRLAGLQPHRVASNILQSIINHDRDASSWGLQMADSRGNQEENAPTEVGSSLINSQDRDHQTMGNFFKPKHAETADGALSATTPQGLEPISSFSCRDSNVSFPSSVQHHQDIDTEKSGESSGFHPQVVHFPATNTAPCRGDDCFSAHISVPSDSQQQNYSLLHQMQAIKDADSDSSMTLGKRLKGAAISSNASNMEQRAGQIFVHRQNELFRVPTDGKQSSFLSDVRTLSFALKDNKRHTQMSSVAEHHDLHDHMHSPDTSSSASLISGNEHYRSSPQMTLSLFEKYMTYKNDMAIAKHDGDHFCGSMESSPIVEQITDSSKFGSIKQSTFASAMAANESSAFSLPSTVMDHNVGLRSKKRKSTTSKLLPWHKEISQGLQRLQSTRCLF</sequence>
<proteinExistence type="predicted"/>
<feature type="region of interest" description="Disordered" evidence="1">
    <location>
        <begin position="649"/>
        <end position="669"/>
    </location>
</feature>
<accession>A0A426ZIN1</accession>
<feature type="compositionally biased region" description="Basic and acidic residues" evidence="1">
    <location>
        <begin position="656"/>
        <end position="666"/>
    </location>
</feature>
<dbReference type="PANTHER" id="PTHR31267">
    <property type="entry name" value="DENTIN SIALOPHOSPHOPROTEIN-LIKE PROTEIN"/>
    <property type="match status" value="1"/>
</dbReference>
<name>A0A426ZIN1_ENSVE</name>
<evidence type="ECO:0000313" key="3">
    <source>
        <dbReference type="Proteomes" id="UP000287651"/>
    </source>
</evidence>
<dbReference type="Proteomes" id="UP000287651">
    <property type="component" value="Unassembled WGS sequence"/>
</dbReference>
<feature type="region of interest" description="Disordered" evidence="1">
    <location>
        <begin position="492"/>
        <end position="526"/>
    </location>
</feature>
<reference evidence="2 3" key="1">
    <citation type="journal article" date="2014" name="Agronomy (Basel)">
        <title>A Draft Genome Sequence for Ensete ventricosum, the Drought-Tolerant Tree Against Hunger.</title>
        <authorList>
            <person name="Harrison J."/>
            <person name="Moore K.A."/>
            <person name="Paszkiewicz K."/>
            <person name="Jones T."/>
            <person name="Grant M."/>
            <person name="Ambacheew D."/>
            <person name="Muzemil S."/>
            <person name="Studholme D.J."/>
        </authorList>
    </citation>
    <scope>NUCLEOTIDE SEQUENCE [LARGE SCALE GENOMIC DNA]</scope>
</reference>
<protein>
    <submittedName>
        <fullName evidence="2">Uncharacterized protein</fullName>
    </submittedName>
</protein>
<dbReference type="PANTHER" id="PTHR31267:SF2">
    <property type="entry name" value="EXPRESSED PROTEIN"/>
    <property type="match status" value="1"/>
</dbReference>
<evidence type="ECO:0000256" key="1">
    <source>
        <dbReference type="SAM" id="MobiDB-lite"/>
    </source>
</evidence>
<feature type="non-terminal residue" evidence="2">
    <location>
        <position position="1"/>
    </location>
</feature>
<dbReference type="EMBL" id="AMZH03006435">
    <property type="protein sequence ID" value="RRT63847.1"/>
    <property type="molecule type" value="Genomic_DNA"/>
</dbReference>
<dbReference type="AlphaFoldDB" id="A0A426ZIN1"/>